<dbReference type="RefSeq" id="WP_087071438.1">
    <property type="nucleotide sequence ID" value="NZ_CP021170.1"/>
</dbReference>
<dbReference type="GO" id="GO:0016887">
    <property type="term" value="F:ATP hydrolysis activity"/>
    <property type="evidence" value="ECO:0007669"/>
    <property type="project" value="InterPro"/>
</dbReference>
<protein>
    <submittedName>
        <fullName evidence="3">Type II secretion system protein E</fullName>
    </submittedName>
</protein>
<dbReference type="Pfam" id="PF00437">
    <property type="entry name" value="T2SSE"/>
    <property type="match status" value="1"/>
</dbReference>
<dbReference type="OrthoDB" id="9810761at2"/>
<dbReference type="Gene3D" id="3.30.450.380">
    <property type="match status" value="1"/>
</dbReference>
<accession>A0A1X9T447</accession>
<keyword evidence="4" id="KW-1185">Reference proteome</keyword>
<dbReference type="InterPro" id="IPR001482">
    <property type="entry name" value="T2SS/T4SS_dom"/>
</dbReference>
<name>A0A1X9T447_9BACL</name>
<reference evidence="3 4" key="1">
    <citation type="journal article" date="2016" name="Int. J. Syst. Evol. Microbiol.">
        <title>Paenibacillus damxungensis sp. nov., isolated from raw yak (Bos grunniens) milk.</title>
        <authorList>
            <person name="Wu Z."/>
            <person name="Gao C."/>
            <person name="Han J."/>
            <person name="Liu Z."/>
        </authorList>
    </citation>
    <scope>NUCLEOTIDE SEQUENCE [LARGE SCALE GENOMIC DNA]</scope>
    <source>
        <strain evidence="3 4">BD3526</strain>
        <plasmid evidence="3 4">unnamed1</plasmid>
    </source>
</reference>
<dbReference type="AlphaFoldDB" id="A0A1X9T447"/>
<dbReference type="InterPro" id="IPR027417">
    <property type="entry name" value="P-loop_NTPase"/>
</dbReference>
<sequence>MIPTVTKARIITLTSVGGGDLLPGLSMLLNELPRKSKVLVVEYPCMGIPRISYNTFDNKEAFERLHKQQSIDQLLLDFNRKELKPLHDYMVEYKGVDYLLINPRSMPDSPVTMKIKSNKTMMHLPVYLRQQLQEKYDFIIYVASGTMLHTMTFSSIKYADAAVFFNNTSVDFINTYTGYKRFSEVFGAAEERLFLFSGEGKFERKEKNFFKKASDLIKEISKLPPLEIPMQAAVLLVEEDIEESGEIPGIIDPMEYLEYSFTDSLQDDLITEDDQKNLQKLKQQVQRMLSESHLDHYVAAVNSSESEQKVMYLIADIIRDLTTYSFKMPREQVISWVQQEILKLGPVQPLVDDESVSSFEINGPEEVIVCRNGLNEHDTSIKFASVEDYIQIINKILEPIGKSFTGNTPIIDANRNGIRVNVIADTTTRDGVSARYPLVAVRKFPKDIFSDEEVVSYGNMNWEMIKVLRALTYAGVNITVAGSTDSGKTTTLSRLPLYMPKITRIMSIEDTEELRYAFKQAYRDYPNLPSLLTKEMDDPSKSIGMDKLIKAALRQRPDILVLGEVRDKLAGSQALIGMNTGHTTWSSVHAESMQETAVRWLQLNDSTEAAAAQVGRAIHIILFQERLDNGKCVVTEFGELLGFTKDSTPIINPYFVYDYEKRIHQRVGNITSDTILRKFKRKGIKIEEINTVLQGVTA</sequence>
<dbReference type="Gene3D" id="3.40.50.300">
    <property type="entry name" value="P-loop containing nucleotide triphosphate hydrolases"/>
    <property type="match status" value="1"/>
</dbReference>
<proteinExistence type="inferred from homology"/>
<dbReference type="PROSITE" id="PS00662">
    <property type="entry name" value="T2SP_E"/>
    <property type="match status" value="1"/>
</dbReference>
<dbReference type="KEGG" id="pbv:AR543_p0129"/>
<dbReference type="InterPro" id="IPR050921">
    <property type="entry name" value="T4SS_GSP_E_ATPase"/>
</dbReference>
<dbReference type="Proteomes" id="UP000078148">
    <property type="component" value="Plasmid unnamed1"/>
</dbReference>
<evidence type="ECO:0000313" key="4">
    <source>
        <dbReference type="Proteomes" id="UP000078148"/>
    </source>
</evidence>
<keyword evidence="3" id="KW-0614">Plasmid</keyword>
<evidence type="ECO:0000313" key="3">
    <source>
        <dbReference type="EMBL" id="ARR10737.1"/>
    </source>
</evidence>
<geneLocation type="plasmid" evidence="3 4">
    <name>unnamed1</name>
</geneLocation>
<comment type="similarity">
    <text evidence="1">Belongs to the GSP E family.</text>
</comment>
<evidence type="ECO:0000256" key="1">
    <source>
        <dbReference type="ARBA" id="ARBA00006611"/>
    </source>
</evidence>
<feature type="domain" description="Bacterial type II secretion system protein E" evidence="2">
    <location>
        <begin position="553"/>
        <end position="567"/>
    </location>
</feature>
<evidence type="ECO:0000259" key="2">
    <source>
        <dbReference type="PROSITE" id="PS00662"/>
    </source>
</evidence>
<dbReference type="SUPFAM" id="SSF52540">
    <property type="entry name" value="P-loop containing nucleoside triphosphate hydrolases"/>
    <property type="match status" value="1"/>
</dbReference>
<gene>
    <name evidence="3" type="primary">cpaF</name>
    <name evidence="3" type="ORF">AR543_p0129</name>
</gene>
<dbReference type="EMBL" id="CP021170">
    <property type="protein sequence ID" value="ARR10737.1"/>
    <property type="molecule type" value="Genomic_DNA"/>
</dbReference>
<dbReference type="PANTHER" id="PTHR30486:SF6">
    <property type="entry name" value="TYPE IV PILUS RETRACTATION ATPASE PILT"/>
    <property type="match status" value="1"/>
</dbReference>
<dbReference type="PANTHER" id="PTHR30486">
    <property type="entry name" value="TWITCHING MOTILITY PROTEIN PILT"/>
    <property type="match status" value="1"/>
</dbReference>
<organism evidence="3 4">
    <name type="scientific">Paenibacillus bovis</name>
    <dbReference type="NCBI Taxonomy" id="1616788"/>
    <lineage>
        <taxon>Bacteria</taxon>
        <taxon>Bacillati</taxon>
        <taxon>Bacillota</taxon>
        <taxon>Bacilli</taxon>
        <taxon>Bacillales</taxon>
        <taxon>Paenibacillaceae</taxon>
        <taxon>Paenibacillus</taxon>
    </lineage>
</organism>